<evidence type="ECO:0008006" key="3">
    <source>
        <dbReference type="Google" id="ProtNLM"/>
    </source>
</evidence>
<proteinExistence type="predicted"/>
<protein>
    <recommendedName>
        <fullName evidence="3">Aminoglycoside phosphotransferase domain-containing protein</fullName>
    </recommendedName>
</protein>
<dbReference type="Proteomes" id="UP001286456">
    <property type="component" value="Unassembled WGS sequence"/>
</dbReference>
<reference evidence="1" key="1">
    <citation type="journal article" date="2023" name="Mol. Phylogenet. Evol.">
        <title>Genome-scale phylogeny and comparative genomics of the fungal order Sordariales.</title>
        <authorList>
            <person name="Hensen N."/>
            <person name="Bonometti L."/>
            <person name="Westerberg I."/>
            <person name="Brannstrom I.O."/>
            <person name="Guillou S."/>
            <person name="Cros-Aarteil S."/>
            <person name="Calhoun S."/>
            <person name="Haridas S."/>
            <person name="Kuo A."/>
            <person name="Mondo S."/>
            <person name="Pangilinan J."/>
            <person name="Riley R."/>
            <person name="LaButti K."/>
            <person name="Andreopoulos B."/>
            <person name="Lipzen A."/>
            <person name="Chen C."/>
            <person name="Yan M."/>
            <person name="Daum C."/>
            <person name="Ng V."/>
            <person name="Clum A."/>
            <person name="Steindorff A."/>
            <person name="Ohm R.A."/>
            <person name="Martin F."/>
            <person name="Silar P."/>
            <person name="Natvig D.O."/>
            <person name="Lalanne C."/>
            <person name="Gautier V."/>
            <person name="Ament-Velasquez S.L."/>
            <person name="Kruys A."/>
            <person name="Hutchinson M.I."/>
            <person name="Powell A.J."/>
            <person name="Barry K."/>
            <person name="Miller A.N."/>
            <person name="Grigoriev I.V."/>
            <person name="Debuchy R."/>
            <person name="Gladieux P."/>
            <person name="Hiltunen Thoren M."/>
            <person name="Johannesson H."/>
        </authorList>
    </citation>
    <scope>NUCLEOTIDE SEQUENCE</scope>
    <source>
        <strain evidence="1">SMH4131-1</strain>
    </source>
</reference>
<reference evidence="1" key="2">
    <citation type="submission" date="2023-06" db="EMBL/GenBank/DDBJ databases">
        <authorList>
            <consortium name="Lawrence Berkeley National Laboratory"/>
            <person name="Haridas S."/>
            <person name="Hensen N."/>
            <person name="Bonometti L."/>
            <person name="Westerberg I."/>
            <person name="Brannstrom I.O."/>
            <person name="Guillou S."/>
            <person name="Cros-Aarteil S."/>
            <person name="Calhoun S."/>
            <person name="Kuo A."/>
            <person name="Mondo S."/>
            <person name="Pangilinan J."/>
            <person name="Riley R."/>
            <person name="Labutti K."/>
            <person name="Andreopoulos B."/>
            <person name="Lipzen A."/>
            <person name="Chen C."/>
            <person name="Yanf M."/>
            <person name="Daum C."/>
            <person name="Ng V."/>
            <person name="Clum A."/>
            <person name="Steindorff A."/>
            <person name="Ohm R."/>
            <person name="Martin F."/>
            <person name="Silar P."/>
            <person name="Natvig D."/>
            <person name="Lalanne C."/>
            <person name="Gautier V."/>
            <person name="Ament-Velasquez S.L."/>
            <person name="Kruys A."/>
            <person name="Hutchinson M.I."/>
            <person name="Powell A.J."/>
            <person name="Barry K."/>
            <person name="Miller A.N."/>
            <person name="Grigoriev I.V."/>
            <person name="Debuchy R."/>
            <person name="Gladieux P."/>
            <person name="Thoren M.H."/>
            <person name="Johannesson H."/>
        </authorList>
    </citation>
    <scope>NUCLEOTIDE SEQUENCE</scope>
    <source>
        <strain evidence="1">SMH4131-1</strain>
    </source>
</reference>
<evidence type="ECO:0000313" key="1">
    <source>
        <dbReference type="EMBL" id="KAK3336345.1"/>
    </source>
</evidence>
<evidence type="ECO:0000313" key="2">
    <source>
        <dbReference type="Proteomes" id="UP001286456"/>
    </source>
</evidence>
<dbReference type="Gene3D" id="3.30.200.20">
    <property type="entry name" value="Phosphorylase Kinase, domain 1"/>
    <property type="match status" value="1"/>
</dbReference>
<dbReference type="EMBL" id="JAUEPO010000001">
    <property type="protein sequence ID" value="KAK3336345.1"/>
    <property type="molecule type" value="Genomic_DNA"/>
</dbReference>
<accession>A0AAE0J4A8</accession>
<name>A0AAE0J4A8_9PEZI</name>
<keyword evidence="2" id="KW-1185">Reference proteome</keyword>
<organism evidence="1 2">
    <name type="scientific">Cercophora scortea</name>
    <dbReference type="NCBI Taxonomy" id="314031"/>
    <lineage>
        <taxon>Eukaryota</taxon>
        <taxon>Fungi</taxon>
        <taxon>Dikarya</taxon>
        <taxon>Ascomycota</taxon>
        <taxon>Pezizomycotina</taxon>
        <taxon>Sordariomycetes</taxon>
        <taxon>Sordariomycetidae</taxon>
        <taxon>Sordariales</taxon>
        <taxon>Lasiosphaeriaceae</taxon>
        <taxon>Cercophora</taxon>
    </lineage>
</organism>
<dbReference type="SUPFAM" id="SSF56112">
    <property type="entry name" value="Protein kinase-like (PK-like)"/>
    <property type="match status" value="1"/>
</dbReference>
<dbReference type="Gene3D" id="3.90.1200.10">
    <property type="match status" value="1"/>
</dbReference>
<comment type="caution">
    <text evidence="1">The sequence shown here is derived from an EMBL/GenBank/DDBJ whole genome shotgun (WGS) entry which is preliminary data.</text>
</comment>
<dbReference type="InterPro" id="IPR011009">
    <property type="entry name" value="Kinase-like_dom_sf"/>
</dbReference>
<gene>
    <name evidence="1" type="ORF">B0T19DRAFT_437122</name>
</gene>
<dbReference type="AlphaFoldDB" id="A0AAE0J4A8"/>
<sequence>MTFNFDSYLPSLFPDCHYSTEQLKGGLVNITVRASRIDAQPSLGSNGQAVVSLPVATEQKDCACPRTLIMKYAPPFIAAIGEKAPCSQTRQIIEATVLELFGPQGPLDHLNTPDRVRIARLINHDPVKSVLVFEDLGRLITLWDLFSPAMVDQSSVNPIIIKRHCTNIGHRLGSFYADVHGPDSLRAVRERISESDNTRFLDRTVNSAFNFAVKPILERLQKPGGLDTATAEKLYARVHGDFVREPYPGETCLSMGDFHPGSVLVTALRDWTNSDSQVEVGAIDWEFATVHNGRGANGDMAQFLASFHALLWYFPQGTLTHDMVGWFVRELCQTYAAQSGLAEKTGKSERAAANPAMGILRSAMILFGRETINQAIDFERDNGSRVPVVEMVKAGAWYLERAGNSVEEMLEPENWAELMKEKMGIMLRLFGIEVQGEEHPAVSAA</sequence>